<accession>A0A0C3QF44</accession>
<name>A0A0C3QF44_9AGAM</name>
<dbReference type="InterPro" id="IPR008271">
    <property type="entry name" value="Ser/Thr_kinase_AS"/>
</dbReference>
<feature type="repeat" description="TPR" evidence="3">
    <location>
        <begin position="656"/>
        <end position="689"/>
    </location>
</feature>
<dbReference type="SUPFAM" id="SSF56112">
    <property type="entry name" value="Protein kinase-like (PK-like)"/>
    <property type="match status" value="2"/>
</dbReference>
<organism evidence="5 6">
    <name type="scientific">Tulasnella calospora MUT 4182</name>
    <dbReference type="NCBI Taxonomy" id="1051891"/>
    <lineage>
        <taxon>Eukaryota</taxon>
        <taxon>Fungi</taxon>
        <taxon>Dikarya</taxon>
        <taxon>Basidiomycota</taxon>
        <taxon>Agaricomycotina</taxon>
        <taxon>Agaricomycetes</taxon>
        <taxon>Cantharellales</taxon>
        <taxon>Tulasnellaceae</taxon>
        <taxon>Tulasnella</taxon>
    </lineage>
</organism>
<dbReference type="PROSITE" id="PS50005">
    <property type="entry name" value="TPR"/>
    <property type="match status" value="4"/>
</dbReference>
<dbReference type="PROSITE" id="PS50011">
    <property type="entry name" value="PROTEIN_KINASE_DOM"/>
    <property type="match status" value="2"/>
</dbReference>
<dbReference type="InterPro" id="IPR000719">
    <property type="entry name" value="Prot_kinase_dom"/>
</dbReference>
<dbReference type="SUPFAM" id="SSF48452">
    <property type="entry name" value="TPR-like"/>
    <property type="match status" value="5"/>
</dbReference>
<sequence length="1417" mass="156461">MADTMAPQSLDQDRNKPREIVNEVSGYRIDPIRIKMTDPTAGKKGGQGVVTVGTLSLPAVVKQFLFKLKTAAEEAGRSPEELKIILPELKGELKEWPPEMPVDVAVEMLRVPPEVLKEWLPEVKVAVKRLEWNRDGAEESTKFFKSFVYELSLMAELSHPNIIQLVGFVENIDKGDAWIILPWEANGNIREFLQSGEWDLPERLSLIQDTAKGLEYLHSHEPPICHGDLKSLNILVNSSYRAVITDFGSARIRRNVAARDIENRSGGALLNDGVTAGGNSPEVKFNPSTSDLTLTGPGFSLRWIAPEVLCGEEQGLPSDVWAIGWICWETITGRMPFEDLNTDGAIIMHTINGRLPAIREDLDLSNILSLCSIMSECWLLEPVKRIDASSFQRKVKIIPSATPSDDASGGQKTRSAHLLLELGRIHSLQGENARAMFYSQSALDVAIRTKNELAKGNALECLARIHRIQSKYHEAEEASTEAYEIQSRIDNDMGAANALHGLGEVYWAQSKHHKAEKAFMEAHEIHSRIGSDLGAANALHGLGHIYRAQSQHREAEKAFMDAHEIHSRIGNDMGAANSLSGLGNIYQAQSKHREAEKAFIEAHEIHSRIGQHLGVANALDSLGQIYQAQSKHREAEKALVEAHEIHSRIGNNLGAANALYGLGEVYRAQSKYSEAEKVFREAHEIHSRIGHDLGTANALNVLGLIYLAQSKYGEAEKAFMEAHEIQSRIGNDLGAANALHSLGDIYRAQLQHREAEKAFMEAHEIHSRIGHELGAANALNGLGDIYGAHSKHRKAEKVLMEAHDIHSRIGNDLGAGNALDSLGQIYLAQSKHREAEKAFMESYETHSRIGSDLGTANALLGLGGVYQAQSKHHEAEKAFIDAHAIHSRTGNNVGAADALLGLGNTYRAQSRNSEAEKPFNDALKISLPIDNHLNAGNTLKSLGNLYQDQYKYDQAEMSYRQALAAYDRADDADSRAITLFILGGIHNAQGRYLDAEEAVAEALAIWISLANDRLQAVAYRRFADIFESQSKHTETIDALIQAEGAFARAGEDDDVRASTLHGLGNIHVKQGRYAEAEGYYHLAQAIFSSVGDARGEAPVLLRLGDLHFLQHRQDEAEECFTQARAAYAIVADQEGEGDALDRLMVVYGVQGKFADSKAACMEAYEIYAQSGEPMTVEMVGMPLEELEGWLPEMKVAVKMLEWNRNDAEESTKFFKSFVHELSLMAELSHPNVIKLAGFLEDLDKGDAWMILPWEANGNVREFLQSGEWDLPERLSLIKDTAKGLEHLHSHQPPICHGDLKPLKVLVKSLTVRLSPTLAAGESSPEVTFNPLTSDLTLSGAGFSLRWIAPEVLRGEEQDLPNDMWAIGWICWETVTGRKPFEDLNTDGAIIMHRINGKLPAIREDMVLSHVLMLCGIM</sequence>
<dbReference type="PROSITE" id="PS00108">
    <property type="entry name" value="PROTEIN_KINASE_ST"/>
    <property type="match status" value="1"/>
</dbReference>
<feature type="domain" description="Protein kinase" evidence="4">
    <location>
        <begin position="46"/>
        <end position="398"/>
    </location>
</feature>
<keyword evidence="2 3" id="KW-0802">TPR repeat</keyword>
<dbReference type="Proteomes" id="UP000054248">
    <property type="component" value="Unassembled WGS sequence"/>
</dbReference>
<dbReference type="SMART" id="SM00028">
    <property type="entry name" value="TPR"/>
    <property type="match status" value="18"/>
</dbReference>
<feature type="repeat" description="TPR" evidence="3">
    <location>
        <begin position="496"/>
        <end position="529"/>
    </location>
</feature>
<dbReference type="Gene3D" id="1.25.40.10">
    <property type="entry name" value="Tetratricopeptide repeat domain"/>
    <property type="match status" value="6"/>
</dbReference>
<dbReference type="InterPro" id="IPR011009">
    <property type="entry name" value="Kinase-like_dom_sf"/>
</dbReference>
<dbReference type="HOGENOM" id="CLU_000288_7_37_1"/>
<reference evidence="5 6" key="1">
    <citation type="submission" date="2014-04" db="EMBL/GenBank/DDBJ databases">
        <authorList>
            <consortium name="DOE Joint Genome Institute"/>
            <person name="Kuo A."/>
            <person name="Girlanda M."/>
            <person name="Perotto S."/>
            <person name="Kohler A."/>
            <person name="Nagy L.G."/>
            <person name="Floudas D."/>
            <person name="Copeland A."/>
            <person name="Barry K.W."/>
            <person name="Cichocki N."/>
            <person name="Veneault-Fourrey C."/>
            <person name="LaButti K."/>
            <person name="Lindquist E.A."/>
            <person name="Lipzen A."/>
            <person name="Lundell T."/>
            <person name="Morin E."/>
            <person name="Murat C."/>
            <person name="Sun H."/>
            <person name="Tunlid A."/>
            <person name="Henrissat B."/>
            <person name="Grigoriev I.V."/>
            <person name="Hibbett D.S."/>
            <person name="Martin F."/>
            <person name="Nordberg H.P."/>
            <person name="Cantor M.N."/>
            <person name="Hua S.X."/>
        </authorList>
    </citation>
    <scope>NUCLEOTIDE SEQUENCE [LARGE SCALE GENOMIC DNA]</scope>
    <source>
        <strain evidence="5 6">MUT 4182</strain>
    </source>
</reference>
<evidence type="ECO:0000313" key="5">
    <source>
        <dbReference type="EMBL" id="KIO23794.1"/>
    </source>
</evidence>
<feature type="repeat" description="TPR" evidence="3">
    <location>
        <begin position="536"/>
        <end position="569"/>
    </location>
</feature>
<dbReference type="SMART" id="SM00220">
    <property type="entry name" value="S_TKc"/>
    <property type="match status" value="1"/>
</dbReference>
<protein>
    <recommendedName>
        <fullName evidence="4">Protein kinase domain-containing protein</fullName>
    </recommendedName>
</protein>
<keyword evidence="6" id="KW-1185">Reference proteome</keyword>
<reference evidence="6" key="2">
    <citation type="submission" date="2015-01" db="EMBL/GenBank/DDBJ databases">
        <title>Evolutionary Origins and Diversification of the Mycorrhizal Mutualists.</title>
        <authorList>
            <consortium name="DOE Joint Genome Institute"/>
            <consortium name="Mycorrhizal Genomics Consortium"/>
            <person name="Kohler A."/>
            <person name="Kuo A."/>
            <person name="Nagy L.G."/>
            <person name="Floudas D."/>
            <person name="Copeland A."/>
            <person name="Barry K.W."/>
            <person name="Cichocki N."/>
            <person name="Veneault-Fourrey C."/>
            <person name="LaButti K."/>
            <person name="Lindquist E.A."/>
            <person name="Lipzen A."/>
            <person name="Lundell T."/>
            <person name="Morin E."/>
            <person name="Murat C."/>
            <person name="Riley R."/>
            <person name="Ohm R."/>
            <person name="Sun H."/>
            <person name="Tunlid A."/>
            <person name="Henrissat B."/>
            <person name="Grigoriev I.V."/>
            <person name="Hibbett D.S."/>
            <person name="Martin F."/>
        </authorList>
    </citation>
    <scope>NUCLEOTIDE SEQUENCE [LARGE SCALE GENOMIC DNA]</scope>
    <source>
        <strain evidence="6">MUT 4182</strain>
    </source>
</reference>
<dbReference type="PANTHER" id="PTHR45641">
    <property type="entry name" value="TETRATRICOPEPTIDE REPEAT PROTEIN (AFU_ORTHOLOGUE AFUA_6G03870)"/>
    <property type="match status" value="1"/>
</dbReference>
<feature type="repeat" description="TPR" evidence="3">
    <location>
        <begin position="696"/>
        <end position="729"/>
    </location>
</feature>
<evidence type="ECO:0000256" key="2">
    <source>
        <dbReference type="ARBA" id="ARBA00022803"/>
    </source>
</evidence>
<dbReference type="OrthoDB" id="5986190at2759"/>
<dbReference type="Pfam" id="PF00069">
    <property type="entry name" value="Pkinase"/>
    <property type="match status" value="1"/>
</dbReference>
<dbReference type="GO" id="GO:0005524">
    <property type="term" value="F:ATP binding"/>
    <property type="evidence" value="ECO:0007669"/>
    <property type="project" value="InterPro"/>
</dbReference>
<evidence type="ECO:0000259" key="4">
    <source>
        <dbReference type="PROSITE" id="PS50011"/>
    </source>
</evidence>
<keyword evidence="1" id="KW-0677">Repeat</keyword>
<dbReference type="GO" id="GO:0004672">
    <property type="term" value="F:protein kinase activity"/>
    <property type="evidence" value="ECO:0007669"/>
    <property type="project" value="InterPro"/>
</dbReference>
<dbReference type="Pfam" id="PF07714">
    <property type="entry name" value="PK_Tyr_Ser-Thr"/>
    <property type="match status" value="1"/>
</dbReference>
<gene>
    <name evidence="5" type="ORF">M407DRAFT_26788</name>
</gene>
<dbReference type="Gene3D" id="1.10.510.10">
    <property type="entry name" value="Transferase(Phosphotransferase) domain 1"/>
    <property type="match status" value="2"/>
</dbReference>
<dbReference type="EMBL" id="KN823076">
    <property type="protein sequence ID" value="KIO23794.1"/>
    <property type="molecule type" value="Genomic_DNA"/>
</dbReference>
<evidence type="ECO:0000313" key="6">
    <source>
        <dbReference type="Proteomes" id="UP000054248"/>
    </source>
</evidence>
<dbReference type="STRING" id="1051891.A0A0C3QF44"/>
<dbReference type="InterPro" id="IPR001245">
    <property type="entry name" value="Ser-Thr/Tyr_kinase_cat_dom"/>
</dbReference>
<dbReference type="Pfam" id="PF13424">
    <property type="entry name" value="TPR_12"/>
    <property type="match status" value="6"/>
</dbReference>
<dbReference type="InterPro" id="IPR019734">
    <property type="entry name" value="TPR_rpt"/>
</dbReference>
<feature type="domain" description="Protein kinase" evidence="4">
    <location>
        <begin position="1164"/>
        <end position="1417"/>
    </location>
</feature>
<dbReference type="PANTHER" id="PTHR45641:SF19">
    <property type="entry name" value="NEPHROCYSTIN-3"/>
    <property type="match status" value="1"/>
</dbReference>
<dbReference type="Pfam" id="PF13432">
    <property type="entry name" value="TPR_16"/>
    <property type="match status" value="1"/>
</dbReference>
<evidence type="ECO:0000256" key="1">
    <source>
        <dbReference type="ARBA" id="ARBA00022737"/>
    </source>
</evidence>
<dbReference type="InterPro" id="IPR011990">
    <property type="entry name" value="TPR-like_helical_dom_sf"/>
</dbReference>
<proteinExistence type="predicted"/>
<evidence type="ECO:0000256" key="3">
    <source>
        <dbReference type="PROSITE-ProRule" id="PRU00339"/>
    </source>
</evidence>